<reference evidence="1 2" key="1">
    <citation type="submission" date="2015-04" db="EMBL/GenBank/DDBJ databases">
        <authorList>
            <person name="Syromyatnikov M.Y."/>
            <person name="Popov V.N."/>
        </authorList>
    </citation>
    <scope>NUCLEOTIDE SEQUENCE [LARGE SCALE GENOMIC DNA]</scope>
</reference>
<gene>
    <name evidence="1" type="ORF">CLUMA_CG001365</name>
</gene>
<evidence type="ECO:0000313" key="1">
    <source>
        <dbReference type="EMBL" id="CRK87568.1"/>
    </source>
</evidence>
<protein>
    <submittedName>
        <fullName evidence="1">CLUMA_CG001365, isoform A</fullName>
    </submittedName>
</protein>
<proteinExistence type="predicted"/>
<dbReference type="EMBL" id="CVRI01000004">
    <property type="protein sequence ID" value="CRK87568.1"/>
    <property type="molecule type" value="Genomic_DNA"/>
</dbReference>
<organism evidence="1 2">
    <name type="scientific">Clunio marinus</name>
    <dbReference type="NCBI Taxonomy" id="568069"/>
    <lineage>
        <taxon>Eukaryota</taxon>
        <taxon>Metazoa</taxon>
        <taxon>Ecdysozoa</taxon>
        <taxon>Arthropoda</taxon>
        <taxon>Hexapoda</taxon>
        <taxon>Insecta</taxon>
        <taxon>Pterygota</taxon>
        <taxon>Neoptera</taxon>
        <taxon>Endopterygota</taxon>
        <taxon>Diptera</taxon>
        <taxon>Nematocera</taxon>
        <taxon>Chironomoidea</taxon>
        <taxon>Chironomidae</taxon>
        <taxon>Clunio</taxon>
    </lineage>
</organism>
<evidence type="ECO:0000313" key="2">
    <source>
        <dbReference type="Proteomes" id="UP000183832"/>
    </source>
</evidence>
<keyword evidence="2" id="KW-1185">Reference proteome</keyword>
<sequence length="120" mass="14191">MECHKLQSKALNCSLIQVEIFTPKFETDGDENFTFKFLLSNLKAKLIKNFIHRHLLTHLFDKMKSSKEQELKFKLTMKNDLRQLDSANSDERFMFKILCLTFLTVQGNYLRKNVLNVSEK</sequence>
<name>A0A1J1HHQ5_9DIPT</name>
<accession>A0A1J1HHQ5</accession>
<dbReference type="Proteomes" id="UP000183832">
    <property type="component" value="Unassembled WGS sequence"/>
</dbReference>
<dbReference type="AlphaFoldDB" id="A0A1J1HHQ5"/>